<dbReference type="Pfam" id="PF02639">
    <property type="entry name" value="DUF188"/>
    <property type="match status" value="1"/>
</dbReference>
<accession>A0A386PKU6</accession>
<evidence type="ECO:0000313" key="3">
    <source>
        <dbReference type="Proteomes" id="UP000275571"/>
    </source>
</evidence>
<dbReference type="KEGG" id="btur:DB313_00160"/>
<sequence length="144" mass="16981">MLDKIFVDADSCNLKVIKFLQNFVLKRSVELILVSNKSLNLSSTRNTAFKVVENVDSFILELVDKNSIVVTRDILFVKYLLDLEIKVINDEGKIFNTDNINYLYFRSNMNNNLSFIKVKKYFNYESSKDRYSNFAMNFHRLFFS</sequence>
<name>A0A386PKU6_9SPIR</name>
<proteinExistence type="inferred from homology"/>
<dbReference type="AlphaFoldDB" id="A0A386PKU6"/>
<gene>
    <name evidence="2" type="ORF">DB313_00160</name>
</gene>
<dbReference type="EMBL" id="CP028884">
    <property type="protein sequence ID" value="AYE35932.1"/>
    <property type="molecule type" value="Genomic_DNA"/>
</dbReference>
<dbReference type="PANTHER" id="PTHR35146:SF1">
    <property type="entry name" value="UPF0178 PROTEIN YAII"/>
    <property type="match status" value="1"/>
</dbReference>
<protein>
    <recommendedName>
        <fullName evidence="4">YaiI/YqxD family protein</fullName>
    </recommendedName>
</protein>
<dbReference type="RefSeq" id="WP_120103852.1">
    <property type="nucleotide sequence ID" value="NZ_CP028884.1"/>
</dbReference>
<evidence type="ECO:0008006" key="4">
    <source>
        <dbReference type="Google" id="ProtNLM"/>
    </source>
</evidence>
<comment type="similarity">
    <text evidence="1">Belongs to the UPF0178 family.</text>
</comment>
<keyword evidence="3" id="KW-1185">Reference proteome</keyword>
<dbReference type="PANTHER" id="PTHR35146">
    <property type="entry name" value="UPF0178 PROTEIN YAII"/>
    <property type="match status" value="1"/>
</dbReference>
<reference evidence="2 3" key="1">
    <citation type="journal article" date="2018" name="Infect. Genet. Evol.">
        <title>Genome-wide analysis of Borrelia turcica and 'Candidatus Borrelia tachyglossi' shows relapsing fever-like genomes with unique genomic links to Lyme disease Borrelia.</title>
        <authorList>
            <person name="Gofton A.W."/>
            <person name="Margos G."/>
            <person name="Fingerle V."/>
            <person name="Hepner S."/>
            <person name="Loh S.M."/>
            <person name="Ryan U."/>
            <person name="Irwin P."/>
            <person name="Oskam C.L."/>
        </authorList>
    </citation>
    <scope>NUCLEOTIDE SEQUENCE [LARGE SCALE GENOMIC DNA]</scope>
    <source>
        <strain evidence="2 3">IST7</strain>
    </source>
</reference>
<evidence type="ECO:0000256" key="1">
    <source>
        <dbReference type="ARBA" id="ARBA00008522"/>
    </source>
</evidence>
<organism evidence="2 3">
    <name type="scientific">Borrelia turcica IST7</name>
    <dbReference type="NCBI Taxonomy" id="1104446"/>
    <lineage>
        <taxon>Bacteria</taxon>
        <taxon>Pseudomonadati</taxon>
        <taxon>Spirochaetota</taxon>
        <taxon>Spirochaetia</taxon>
        <taxon>Spirochaetales</taxon>
        <taxon>Borreliaceae</taxon>
        <taxon>Borrelia</taxon>
    </lineage>
</organism>
<evidence type="ECO:0000313" key="2">
    <source>
        <dbReference type="EMBL" id="AYE35932.1"/>
    </source>
</evidence>
<dbReference type="InterPro" id="IPR003791">
    <property type="entry name" value="UPF0178"/>
</dbReference>
<dbReference type="Proteomes" id="UP000275571">
    <property type="component" value="Chromosome"/>
</dbReference>
<dbReference type="OrthoDB" id="9798918at2"/>